<dbReference type="AlphaFoldDB" id="A0A8I0MWQ8"/>
<dbReference type="PANTHER" id="PTHR42866:SF2">
    <property type="entry name" value="3-DEOXY-MANNO-OCTULOSONATE CYTIDYLYLTRANSFERASE, MITOCHONDRIAL"/>
    <property type="match status" value="1"/>
</dbReference>
<comment type="catalytic activity">
    <reaction evidence="4">
        <text>3-deoxy-alpha-D-manno-oct-2-ulosonate + CTP = CMP-3-deoxy-beta-D-manno-octulosonate + diphosphate</text>
        <dbReference type="Rhea" id="RHEA:23448"/>
        <dbReference type="ChEBI" id="CHEBI:33019"/>
        <dbReference type="ChEBI" id="CHEBI:37563"/>
        <dbReference type="ChEBI" id="CHEBI:85986"/>
        <dbReference type="ChEBI" id="CHEBI:85987"/>
        <dbReference type="EC" id="2.7.7.38"/>
    </reaction>
</comment>
<dbReference type="GO" id="GO:0033468">
    <property type="term" value="P:CMP-keto-3-deoxy-D-manno-octulosonic acid biosynthetic process"/>
    <property type="evidence" value="ECO:0007669"/>
    <property type="project" value="UniProtKB-UniRule"/>
</dbReference>
<comment type="caution">
    <text evidence="5">The sequence shown here is derived from an EMBL/GenBank/DDBJ whole genome shotgun (WGS) entry which is preliminary data.</text>
</comment>
<reference evidence="5 6" key="1">
    <citation type="submission" date="2015-06" db="EMBL/GenBank/DDBJ databases">
        <title>Genome sequence of Pseudoalteromonas peptidolytica.</title>
        <authorList>
            <person name="Xie B.-B."/>
            <person name="Rong J.-C."/>
            <person name="Qin Q.-L."/>
            <person name="Zhang Y.-Z."/>
        </authorList>
    </citation>
    <scope>NUCLEOTIDE SEQUENCE [LARGE SCALE GENOMIC DNA]</scope>
    <source>
        <strain evidence="5 6">F12-50-A1</strain>
    </source>
</reference>
<evidence type="ECO:0000256" key="2">
    <source>
        <dbReference type="ARBA" id="ARBA00022695"/>
    </source>
</evidence>
<evidence type="ECO:0000256" key="1">
    <source>
        <dbReference type="ARBA" id="ARBA00022679"/>
    </source>
</evidence>
<dbReference type="SUPFAM" id="SSF53448">
    <property type="entry name" value="Nucleotide-diphospho-sugar transferases"/>
    <property type="match status" value="1"/>
</dbReference>
<dbReference type="NCBIfam" id="TIGR00466">
    <property type="entry name" value="kdsB"/>
    <property type="match status" value="1"/>
</dbReference>
<keyword evidence="4" id="KW-0963">Cytoplasm</keyword>
<dbReference type="InterPro" id="IPR029044">
    <property type="entry name" value="Nucleotide-diphossugar_trans"/>
</dbReference>
<keyword evidence="1 4" id="KW-0808">Transferase</keyword>
<dbReference type="UniPathway" id="UPA00358">
    <property type="reaction ID" value="UER00476"/>
</dbReference>
<dbReference type="EMBL" id="AQHF01000026">
    <property type="protein sequence ID" value="MBE0347319.1"/>
    <property type="molecule type" value="Genomic_DNA"/>
</dbReference>
<dbReference type="CDD" id="cd02517">
    <property type="entry name" value="CMP-KDO-Synthetase"/>
    <property type="match status" value="1"/>
</dbReference>
<keyword evidence="6" id="KW-1185">Reference proteome</keyword>
<dbReference type="Proteomes" id="UP000660708">
    <property type="component" value="Unassembled WGS sequence"/>
</dbReference>
<evidence type="ECO:0000256" key="4">
    <source>
        <dbReference type="HAMAP-Rule" id="MF_00057"/>
    </source>
</evidence>
<proteinExistence type="inferred from homology"/>
<dbReference type="RefSeq" id="WP_147390202.1">
    <property type="nucleotide sequence ID" value="NZ_AQHF01000026.1"/>
</dbReference>
<evidence type="ECO:0000256" key="3">
    <source>
        <dbReference type="ARBA" id="ARBA00022985"/>
    </source>
</evidence>
<protein>
    <recommendedName>
        <fullName evidence="4">3-deoxy-manno-octulosonate cytidylyltransferase</fullName>
        <ecNumber evidence="4">2.7.7.38</ecNumber>
    </recommendedName>
    <alternativeName>
        <fullName evidence="4">CMP-2-keto-3-deoxyoctulosonic acid synthase</fullName>
        <shortName evidence="4">CKS</shortName>
        <shortName evidence="4">CMP-KDO synthase</shortName>
    </alternativeName>
</protein>
<dbReference type="Gene3D" id="3.90.550.10">
    <property type="entry name" value="Spore Coat Polysaccharide Biosynthesis Protein SpsA, Chain A"/>
    <property type="match status" value="1"/>
</dbReference>
<keyword evidence="2 4" id="KW-0548">Nucleotidyltransferase</keyword>
<dbReference type="GO" id="GO:0008690">
    <property type="term" value="F:3-deoxy-manno-octulosonate cytidylyltransferase activity"/>
    <property type="evidence" value="ECO:0007669"/>
    <property type="project" value="UniProtKB-UniRule"/>
</dbReference>
<organism evidence="5 6">
    <name type="scientific">Pseudoalteromonas peptidolytica F12-50-A1</name>
    <dbReference type="NCBI Taxonomy" id="1315280"/>
    <lineage>
        <taxon>Bacteria</taxon>
        <taxon>Pseudomonadati</taxon>
        <taxon>Pseudomonadota</taxon>
        <taxon>Gammaproteobacteria</taxon>
        <taxon>Alteromonadales</taxon>
        <taxon>Pseudoalteromonadaceae</taxon>
        <taxon>Pseudoalteromonas</taxon>
    </lineage>
</organism>
<gene>
    <name evidence="4 5" type="primary">kdsB</name>
    <name evidence="5" type="ORF">PPEP_a1745</name>
</gene>
<dbReference type="EC" id="2.7.7.38" evidence="4"/>
<dbReference type="InterPro" id="IPR004528">
    <property type="entry name" value="KdsB"/>
</dbReference>
<dbReference type="NCBIfam" id="NF003952">
    <property type="entry name" value="PRK05450.1-5"/>
    <property type="match status" value="1"/>
</dbReference>
<dbReference type="GO" id="GO:0009103">
    <property type="term" value="P:lipopolysaccharide biosynthetic process"/>
    <property type="evidence" value="ECO:0007669"/>
    <property type="project" value="UniProtKB-UniRule"/>
</dbReference>
<accession>A0A8I0MWQ8</accession>
<name>A0A8I0MWQ8_9GAMM</name>
<dbReference type="Pfam" id="PF02348">
    <property type="entry name" value="CTP_transf_3"/>
    <property type="match status" value="1"/>
</dbReference>
<sequence length="251" mass="27923">MKERSLKVVIPARYGSSRLPAKPLLEINGKPVFWHVVQRVLEAGVSINDIILATDDVKIEEKAKSLSIPVIMTASGHISGTDRVHEVAIKLGWPDSTLVMNVQGDEPLIPDMLICRLVEFATRNQHFSILTAATKITRLSELHNCNVVKAIITEYNEALYFTRAPAPIDRDDPNDISAAKRHIGIYVYKVSALKTICGLPESRLEKLEKLEQLRALSNGLSIGVMDYDGEIPHGIDTMEDYLVVKQKMEGL</sequence>
<evidence type="ECO:0000313" key="6">
    <source>
        <dbReference type="Proteomes" id="UP000660708"/>
    </source>
</evidence>
<keyword evidence="3 4" id="KW-0448">Lipopolysaccharide biosynthesis</keyword>
<comment type="pathway">
    <text evidence="4">Nucleotide-sugar biosynthesis; CMP-3-deoxy-D-manno-octulosonate biosynthesis; CMP-3-deoxy-D-manno-octulosonate from 3-deoxy-D-manno-octulosonate and CTP: step 1/1.</text>
</comment>
<comment type="subcellular location">
    <subcellularLocation>
        <location evidence="4">Cytoplasm</location>
    </subcellularLocation>
</comment>
<dbReference type="PANTHER" id="PTHR42866">
    <property type="entry name" value="3-DEOXY-MANNO-OCTULOSONATE CYTIDYLYLTRANSFERASE"/>
    <property type="match status" value="1"/>
</dbReference>
<dbReference type="GO" id="GO:0005829">
    <property type="term" value="C:cytosol"/>
    <property type="evidence" value="ECO:0007669"/>
    <property type="project" value="TreeGrafter"/>
</dbReference>
<comment type="similarity">
    <text evidence="4">Belongs to the KdsB family.</text>
</comment>
<evidence type="ECO:0000313" key="5">
    <source>
        <dbReference type="EMBL" id="MBE0347319.1"/>
    </source>
</evidence>
<dbReference type="HAMAP" id="MF_00057">
    <property type="entry name" value="KdsB"/>
    <property type="match status" value="1"/>
</dbReference>
<dbReference type="InterPro" id="IPR003329">
    <property type="entry name" value="Cytidylyl_trans"/>
</dbReference>
<comment type="function">
    <text evidence="4">Activates KDO (a required 8-carbon sugar) for incorporation into bacterial lipopolysaccharide in Gram-negative bacteria.</text>
</comment>